<feature type="non-terminal residue" evidence="5">
    <location>
        <position position="1"/>
    </location>
</feature>
<dbReference type="InterPro" id="IPR003591">
    <property type="entry name" value="Leu-rich_rpt_typical-subtyp"/>
</dbReference>
<evidence type="ECO:0000256" key="2">
    <source>
        <dbReference type="ARBA" id="ARBA00022737"/>
    </source>
</evidence>
<dbReference type="SMART" id="SM00369">
    <property type="entry name" value="LRR_TYP"/>
    <property type="match status" value="2"/>
</dbReference>
<dbReference type="InterPro" id="IPR001611">
    <property type="entry name" value="Leu-rich_rpt"/>
</dbReference>
<dbReference type="PANTHER" id="PTHR48051:SF1">
    <property type="entry name" value="RAS SUPPRESSOR PROTEIN 1"/>
    <property type="match status" value="1"/>
</dbReference>
<dbReference type="InterPro" id="IPR050216">
    <property type="entry name" value="LRR_domain-containing"/>
</dbReference>
<dbReference type="InterPro" id="IPR057437">
    <property type="entry name" value="PIF1/LRR1_PH"/>
</dbReference>
<evidence type="ECO:0000313" key="6">
    <source>
        <dbReference type="Proteomes" id="UP001328107"/>
    </source>
</evidence>
<dbReference type="PANTHER" id="PTHR48051">
    <property type="match status" value="1"/>
</dbReference>
<evidence type="ECO:0000256" key="1">
    <source>
        <dbReference type="ARBA" id="ARBA00022614"/>
    </source>
</evidence>
<keyword evidence="3" id="KW-0539">Nucleus</keyword>
<sequence>VECKVLDAPSGAVGSHRPGKGIIQLGTMNTPGLKSSKACLSVFTAAGKEHKYPLDGSIEVETIHDRFIDQGKLTIVWREPRRTILISDAKPTVLRNFVDKFRAALRGENIESLKEIIKEKKSDLGGPVSLAVTKKENYPKTFSTATLKTLVISGIDRKAIDGRWFSCTHLTTLDLSRNQLGAAPDFEKMKNIAKLVNLQDLTLSRNRLAEPAVRNRELRKRMAELAEVFTSLPPSLLRLDLSFNGLRWMPPLGHLPSLERLDLANNRLTALPHELRHRTKLSLNLDNNQIKFLPVLRSNQRQTFSITGNPLDQPAMPPRLTDVKCPSLHQLAMQSVMRNRIRIETAIKVRFWEGEGTDFCDYCGKWFAADALLSSVYMGNAAFISVHAAHNTHYPTRAMSCTDCYKRRYRPRNPPAAAAAAAAAPAAAGRRIV</sequence>
<evidence type="ECO:0000256" key="3">
    <source>
        <dbReference type="ARBA" id="ARBA00023242"/>
    </source>
</evidence>
<feature type="domain" description="PIF1/LRR1 pleckstrin homology" evidence="4">
    <location>
        <begin position="12"/>
        <end position="114"/>
    </location>
</feature>
<dbReference type="EMBL" id="BTRK01000002">
    <property type="protein sequence ID" value="GMR35415.1"/>
    <property type="molecule type" value="Genomic_DNA"/>
</dbReference>
<reference evidence="6" key="1">
    <citation type="submission" date="2022-10" db="EMBL/GenBank/DDBJ databases">
        <title>Genome assembly of Pristionchus species.</title>
        <authorList>
            <person name="Yoshida K."/>
            <person name="Sommer R.J."/>
        </authorList>
    </citation>
    <scope>NUCLEOTIDE SEQUENCE [LARGE SCALE GENOMIC DNA]</scope>
    <source>
        <strain evidence="6">RS5460</strain>
    </source>
</reference>
<comment type="caution">
    <text evidence="5">The sequence shown here is derived from an EMBL/GenBank/DDBJ whole genome shotgun (WGS) entry which is preliminary data.</text>
</comment>
<dbReference type="SUPFAM" id="SSF52058">
    <property type="entry name" value="L domain-like"/>
    <property type="match status" value="1"/>
</dbReference>
<name>A0AAN4ZEB6_9BILA</name>
<dbReference type="InterPro" id="IPR032675">
    <property type="entry name" value="LRR_dom_sf"/>
</dbReference>
<keyword evidence="6" id="KW-1185">Reference proteome</keyword>
<dbReference type="Pfam" id="PF00560">
    <property type="entry name" value="LRR_1"/>
    <property type="match status" value="1"/>
</dbReference>
<dbReference type="Pfam" id="PF25344">
    <property type="entry name" value="PH_LRR1"/>
    <property type="match status" value="1"/>
</dbReference>
<dbReference type="GO" id="GO:0005737">
    <property type="term" value="C:cytoplasm"/>
    <property type="evidence" value="ECO:0007669"/>
    <property type="project" value="TreeGrafter"/>
</dbReference>
<dbReference type="PRINTS" id="PR00019">
    <property type="entry name" value="LEURICHRPT"/>
</dbReference>
<organism evidence="5 6">
    <name type="scientific">Pristionchus mayeri</name>
    <dbReference type="NCBI Taxonomy" id="1317129"/>
    <lineage>
        <taxon>Eukaryota</taxon>
        <taxon>Metazoa</taxon>
        <taxon>Ecdysozoa</taxon>
        <taxon>Nematoda</taxon>
        <taxon>Chromadorea</taxon>
        <taxon>Rhabditida</taxon>
        <taxon>Rhabditina</taxon>
        <taxon>Diplogasteromorpha</taxon>
        <taxon>Diplogasteroidea</taxon>
        <taxon>Neodiplogasteridae</taxon>
        <taxon>Pristionchus</taxon>
    </lineage>
</organism>
<proteinExistence type="predicted"/>
<protein>
    <recommendedName>
        <fullName evidence="4">PIF1/LRR1 pleckstrin homology domain-containing protein</fullName>
    </recommendedName>
</protein>
<accession>A0AAN4ZEB6</accession>
<dbReference type="PROSITE" id="PS51450">
    <property type="entry name" value="LRR"/>
    <property type="match status" value="3"/>
</dbReference>
<evidence type="ECO:0000313" key="5">
    <source>
        <dbReference type="EMBL" id="GMR35415.1"/>
    </source>
</evidence>
<dbReference type="SMART" id="SM00364">
    <property type="entry name" value="LRR_BAC"/>
    <property type="match status" value="4"/>
</dbReference>
<dbReference type="Proteomes" id="UP001328107">
    <property type="component" value="Unassembled WGS sequence"/>
</dbReference>
<keyword evidence="2" id="KW-0677">Repeat</keyword>
<dbReference type="Pfam" id="PF13516">
    <property type="entry name" value="LRR_6"/>
    <property type="match status" value="1"/>
</dbReference>
<evidence type="ECO:0000259" key="4">
    <source>
        <dbReference type="Pfam" id="PF25344"/>
    </source>
</evidence>
<dbReference type="Gene3D" id="3.80.10.10">
    <property type="entry name" value="Ribonuclease Inhibitor"/>
    <property type="match status" value="2"/>
</dbReference>
<feature type="non-terminal residue" evidence="5">
    <location>
        <position position="433"/>
    </location>
</feature>
<keyword evidence="1" id="KW-0433">Leucine-rich repeat</keyword>
<gene>
    <name evidence="5" type="ORF">PMAYCL1PPCAC_05610</name>
</gene>
<dbReference type="AlphaFoldDB" id="A0AAN4ZEB6"/>